<dbReference type="Proteomes" id="UP001525968">
    <property type="component" value="Unassembled WGS sequence"/>
</dbReference>
<gene>
    <name evidence="1" type="ORF">N0K08_15465</name>
</gene>
<keyword evidence="2" id="KW-1185">Reference proteome</keyword>
<evidence type="ECO:0008006" key="3">
    <source>
        <dbReference type="Google" id="ProtNLM"/>
    </source>
</evidence>
<evidence type="ECO:0000313" key="2">
    <source>
        <dbReference type="Proteomes" id="UP001525968"/>
    </source>
</evidence>
<reference evidence="1 2" key="1">
    <citation type="submission" date="2022-09" db="EMBL/GenBank/DDBJ databases">
        <title>Draft genome of isolate Be4.</title>
        <authorList>
            <person name="Sanchez-Castro I."/>
            <person name="Martinez-Rodriguez P."/>
            <person name="Descostes M."/>
            <person name="Merroun M."/>
        </authorList>
    </citation>
    <scope>NUCLEOTIDE SEQUENCE [LARGE SCALE GENOMIC DNA]</scope>
    <source>
        <strain evidence="1 2">Be4</strain>
    </source>
</reference>
<evidence type="ECO:0000313" key="1">
    <source>
        <dbReference type="EMBL" id="MCT9812044.1"/>
    </source>
</evidence>
<dbReference type="PROSITE" id="PS51257">
    <property type="entry name" value="PROKAR_LIPOPROTEIN"/>
    <property type="match status" value="1"/>
</dbReference>
<proteinExistence type="predicted"/>
<dbReference type="EMBL" id="JAODYH010000007">
    <property type="protein sequence ID" value="MCT9812044.1"/>
    <property type="molecule type" value="Genomic_DNA"/>
</dbReference>
<organism evidence="1 2">
    <name type="scientific">Acidovorax bellezanensis</name>
    <dbReference type="NCBI Taxonomy" id="2976702"/>
    <lineage>
        <taxon>Bacteria</taxon>
        <taxon>Pseudomonadati</taxon>
        <taxon>Pseudomonadota</taxon>
        <taxon>Betaproteobacteria</taxon>
        <taxon>Burkholderiales</taxon>
        <taxon>Comamonadaceae</taxon>
        <taxon>Acidovorax</taxon>
    </lineage>
</organism>
<accession>A0ABT2PQE1</accession>
<comment type="caution">
    <text evidence="1">The sequence shown here is derived from an EMBL/GenBank/DDBJ whole genome shotgun (WGS) entry which is preliminary data.</text>
</comment>
<sequence length="61" mass="6541">MKRLLGILALVSLLGGCVIAPPYWHDHGGYGHGGYGHGGYGHGGYGHGGYGHRYGDGYWRR</sequence>
<protein>
    <recommendedName>
        <fullName evidence="3">Lipoprotein</fullName>
    </recommendedName>
</protein>
<name>A0ABT2PQE1_9BURK</name>
<dbReference type="RefSeq" id="WP_261501284.1">
    <property type="nucleotide sequence ID" value="NZ_JAODYH010000007.1"/>
</dbReference>